<dbReference type="InterPro" id="IPR008969">
    <property type="entry name" value="CarboxyPept-like_regulatory"/>
</dbReference>
<accession>W6P3E9</accession>
<comment type="subcellular location">
    <subcellularLocation>
        <location evidence="1 8">Cell outer membrane</location>
        <topology evidence="1 8">Multi-pass membrane protein</topology>
    </subcellularLocation>
</comment>
<protein>
    <submittedName>
        <fullName evidence="12">TonB-dependent receptor</fullName>
    </submittedName>
</protein>
<dbReference type="Pfam" id="PF13715">
    <property type="entry name" value="CarbopepD_reg_2"/>
    <property type="match status" value="1"/>
</dbReference>
<evidence type="ECO:0000256" key="6">
    <source>
        <dbReference type="ARBA" id="ARBA00023136"/>
    </source>
</evidence>
<dbReference type="Pfam" id="PF00593">
    <property type="entry name" value="TonB_dep_Rec_b-barrel"/>
    <property type="match status" value="1"/>
</dbReference>
<evidence type="ECO:0000256" key="9">
    <source>
        <dbReference type="RuleBase" id="RU003357"/>
    </source>
</evidence>
<feature type="domain" description="TonB-dependent receptor plug" evidence="11">
    <location>
        <begin position="137"/>
        <end position="261"/>
    </location>
</feature>
<sequence length="1086" mass="120595">MIKMKKNLFSFPRSKVRMLKGSKGVWLFLIMFWMINTAASAAGIEIKGTVTDSKGEPLPGVNIVELGVKKNNGTISDLNGKYTITVESQKSVLQYTFIGYKTTEVTVGNRKTINVSLKDDTQSLDEVVVIGYGTMRKKDLSGAVASIKSDDLMLGNPTSISQALQGKLAGVQVNQSDGAPGSGVSITIRGANSFSTNSQPLYIVDGIPFEVGDTPSSKANEGNNSTTNPLSLINPNDIESIDILKDASATAIYGSRGANGVVLITTKRGRAGDAKVEFSTNFGLSKIAKMVKMLDAYTYANYVNEGVINGAAYDNLPYSYLPYRGKWNYRRDENDKIVPNSGKYYASPEDYLNPGYREDEYGNKEWVEGTNWMDEILQDALTQEYNLSVSGGNEKSNYAFSGNYTDQTGIIKNSGYERFAVRANIGSHVKPWLNTGLNINFTRSLTKFAKSNSYDYSIIRSAMLYLPTLYVGDKTEDDSYAWLSANPRTYVNTAKDELKSINVFTSAFAEIKIFDCLKFRQNLGISYSVNDRASYYNRETGEGKASNGRAGKSDNFWQNLTAESLVTFDKTFNKLHHLNVVAGFTYEKSDWGGKTMNASNFPTDITQDFDMSQALNIETPASYRGQAVLVSLLGRANYTLKERYIFTASFRRDGSSRFAPGNKFANFASGAVAWTISEEEFIKNLNIFSNLKLRFSYGQTGNQAISSYQTIASLAPSNYPLDGTLSSGFAGQTYKGPLNDKLKWETTDQYNVGLDMGFWNNRISLSANYYYKKTNDLLQNVSIPNSTGYTTMWTNFGHVKNKGLELTGKIIALDKKDWTLDFDGNISFNKNEIGGLTADQYANQLWYSAKEVFLQRNGLPIGTLFGYIEDGFYDNIAEVRADPIYAKASDDEARRMIGEIKYLDKNNDGKITSEDRAIIGDTNPDFIYGLNANLRWKNLTLGLFFQGTHGNDIFNGNLTNIGMSSIANITQDAYDSRWTPENAANAKWPRVTTAMTRDMKLSDRYVEDGSYFRLKTINLNYNFGSVIKGISNLSVFGTVTNVFTITGYSWFDPDVNAFGSDASRRGVDIFSYPSSRTYSIGFKLTL</sequence>
<dbReference type="InterPro" id="IPR000531">
    <property type="entry name" value="Beta-barrel_TonB"/>
</dbReference>
<dbReference type="GO" id="GO:0009279">
    <property type="term" value="C:cell outer membrane"/>
    <property type="evidence" value="ECO:0007669"/>
    <property type="project" value="UniProtKB-SubCell"/>
</dbReference>
<name>W6P3E9_9BACE</name>
<proteinExistence type="inferred from homology"/>
<dbReference type="PROSITE" id="PS52016">
    <property type="entry name" value="TONB_DEPENDENT_REC_3"/>
    <property type="match status" value="1"/>
</dbReference>
<dbReference type="InterPro" id="IPR023996">
    <property type="entry name" value="TonB-dep_OMP_SusC/RagA"/>
</dbReference>
<dbReference type="Proteomes" id="UP000019380">
    <property type="component" value="Unassembled WGS sequence"/>
</dbReference>
<evidence type="ECO:0000259" key="10">
    <source>
        <dbReference type="Pfam" id="PF00593"/>
    </source>
</evidence>
<dbReference type="Gene3D" id="2.170.130.10">
    <property type="entry name" value="TonB-dependent receptor, plug domain"/>
    <property type="match status" value="1"/>
</dbReference>
<dbReference type="SUPFAM" id="SSF56935">
    <property type="entry name" value="Porins"/>
    <property type="match status" value="1"/>
</dbReference>
<keyword evidence="6 8" id="KW-0472">Membrane</keyword>
<evidence type="ECO:0000256" key="5">
    <source>
        <dbReference type="ARBA" id="ARBA00023077"/>
    </source>
</evidence>
<dbReference type="InterPro" id="IPR036942">
    <property type="entry name" value="Beta-barrel_TonB_sf"/>
</dbReference>
<keyword evidence="12" id="KW-0675">Receptor</keyword>
<dbReference type="SUPFAM" id="SSF49464">
    <property type="entry name" value="Carboxypeptidase regulatory domain-like"/>
    <property type="match status" value="1"/>
</dbReference>
<dbReference type="EMBL" id="CBXG010000020">
    <property type="protein sequence ID" value="CDM04213.1"/>
    <property type="molecule type" value="Genomic_DNA"/>
</dbReference>
<dbReference type="InterPro" id="IPR039426">
    <property type="entry name" value="TonB-dep_rcpt-like"/>
</dbReference>
<evidence type="ECO:0000256" key="8">
    <source>
        <dbReference type="PROSITE-ProRule" id="PRU01360"/>
    </source>
</evidence>
<keyword evidence="5 9" id="KW-0798">TonB box</keyword>
<evidence type="ECO:0000313" key="12">
    <source>
        <dbReference type="EMBL" id="CDM04213.1"/>
    </source>
</evidence>
<keyword evidence="4 8" id="KW-0812">Transmembrane</keyword>
<evidence type="ECO:0000256" key="1">
    <source>
        <dbReference type="ARBA" id="ARBA00004571"/>
    </source>
</evidence>
<dbReference type="AlphaFoldDB" id="W6P3E9"/>
<dbReference type="InterPro" id="IPR012910">
    <property type="entry name" value="Plug_dom"/>
</dbReference>
<organism evidence="12 13">
    <name type="scientific">Bacteroides xylanisolvens SD CC 1b</name>
    <dbReference type="NCBI Taxonomy" id="702447"/>
    <lineage>
        <taxon>Bacteria</taxon>
        <taxon>Pseudomonadati</taxon>
        <taxon>Bacteroidota</taxon>
        <taxon>Bacteroidia</taxon>
        <taxon>Bacteroidales</taxon>
        <taxon>Bacteroidaceae</taxon>
        <taxon>Bacteroides</taxon>
    </lineage>
</organism>
<comment type="similarity">
    <text evidence="8 9">Belongs to the TonB-dependent receptor family.</text>
</comment>
<feature type="domain" description="TonB-dependent receptor-like beta-barrel" evidence="10">
    <location>
        <begin position="522"/>
        <end position="834"/>
    </location>
</feature>
<dbReference type="Gene3D" id="2.40.170.20">
    <property type="entry name" value="TonB-dependent receptor, beta-barrel domain"/>
    <property type="match status" value="1"/>
</dbReference>
<keyword evidence="3 8" id="KW-1134">Transmembrane beta strand</keyword>
<dbReference type="Gene3D" id="2.60.40.1120">
    <property type="entry name" value="Carboxypeptidase-like, regulatory domain"/>
    <property type="match status" value="1"/>
</dbReference>
<evidence type="ECO:0000256" key="3">
    <source>
        <dbReference type="ARBA" id="ARBA00022452"/>
    </source>
</evidence>
<evidence type="ECO:0000313" key="13">
    <source>
        <dbReference type="Proteomes" id="UP000019380"/>
    </source>
</evidence>
<keyword evidence="2 8" id="KW-0813">Transport</keyword>
<dbReference type="InterPro" id="IPR037066">
    <property type="entry name" value="Plug_dom_sf"/>
</dbReference>
<evidence type="ECO:0000256" key="7">
    <source>
        <dbReference type="ARBA" id="ARBA00023237"/>
    </source>
</evidence>
<dbReference type="InterPro" id="IPR023997">
    <property type="entry name" value="TonB-dep_OMP_SusC/RagA_CS"/>
</dbReference>
<dbReference type="NCBIfam" id="TIGR04057">
    <property type="entry name" value="SusC_RagA_signa"/>
    <property type="match status" value="1"/>
</dbReference>
<evidence type="ECO:0000256" key="2">
    <source>
        <dbReference type="ARBA" id="ARBA00022448"/>
    </source>
</evidence>
<dbReference type="Pfam" id="PF07715">
    <property type="entry name" value="Plug"/>
    <property type="match status" value="1"/>
</dbReference>
<evidence type="ECO:0000256" key="4">
    <source>
        <dbReference type="ARBA" id="ARBA00022692"/>
    </source>
</evidence>
<evidence type="ECO:0000259" key="11">
    <source>
        <dbReference type="Pfam" id="PF07715"/>
    </source>
</evidence>
<comment type="caution">
    <text evidence="12">The sequence shown here is derived from an EMBL/GenBank/DDBJ whole genome shotgun (WGS) entry which is preliminary data.</text>
</comment>
<gene>
    <name evidence="12" type="ORF">BN890_17880</name>
</gene>
<dbReference type="FunFam" id="2.170.130.10:FF:000008">
    <property type="entry name" value="SusC/RagA family TonB-linked outer membrane protein"/>
    <property type="match status" value="1"/>
</dbReference>
<keyword evidence="7 8" id="KW-0998">Cell outer membrane</keyword>
<dbReference type="NCBIfam" id="TIGR04056">
    <property type="entry name" value="OMP_RagA_SusC"/>
    <property type="match status" value="1"/>
</dbReference>
<reference evidence="12 13" key="1">
    <citation type="submission" date="2013-12" db="EMBL/GenBank/DDBJ databases">
        <title>Improved hybrid genome assemblies of Bacteroides xylanisolvens SD CC 1b and Bacteroides xylanisolvens SD CC 2a using Illumina and 454 Sequencing.</title>
        <authorList>
            <person name="Ramaraj T."/>
            <person name="Sundararajan A."/>
            <person name="Mudge J."/>
            <person name="Schilkey F.D."/>
            <person name="Delvecchio V."/>
            <person name="Donlon M."/>
            <person name="Ziemer C."/>
        </authorList>
    </citation>
    <scope>NUCLEOTIDE SEQUENCE [LARGE SCALE GENOMIC DNA]</scope>
</reference>